<feature type="compositionally biased region" description="Basic and acidic residues" evidence="1">
    <location>
        <begin position="145"/>
        <end position="157"/>
    </location>
</feature>
<evidence type="ECO:0000313" key="3">
    <source>
        <dbReference type="Proteomes" id="UP000600214"/>
    </source>
</evidence>
<organism evidence="2 3">
    <name type="scientific">Dyadobacter endophyticus</name>
    <dbReference type="NCBI Taxonomy" id="1749036"/>
    <lineage>
        <taxon>Bacteria</taxon>
        <taxon>Pseudomonadati</taxon>
        <taxon>Bacteroidota</taxon>
        <taxon>Cytophagia</taxon>
        <taxon>Cytophagales</taxon>
        <taxon>Spirosomataceae</taxon>
        <taxon>Dyadobacter</taxon>
    </lineage>
</organism>
<sequence length="157" mass="18272">MTDMENLKPIVKQVIKIWRLYKTLQLTLTLAMRHEIPFRMRKLLSRDYMICSVLKKEMANLYDALKCCMQDVCITRPDTGATMVVDVKGNVELAMGKIVNVHRQIIAEYETLFALVDGSNLNLSLLRQHRKQMAQMTDDLSAQSERLEPEDHRQNYV</sequence>
<protein>
    <submittedName>
        <fullName evidence="2">Uncharacterized protein</fullName>
    </submittedName>
</protein>
<comment type="caution">
    <text evidence="2">The sequence shown here is derived from an EMBL/GenBank/DDBJ whole genome shotgun (WGS) entry which is preliminary data.</text>
</comment>
<accession>A0ABQ1YP70</accession>
<feature type="region of interest" description="Disordered" evidence="1">
    <location>
        <begin position="137"/>
        <end position="157"/>
    </location>
</feature>
<reference evidence="3" key="1">
    <citation type="journal article" date="2019" name="Int. J. Syst. Evol. Microbiol.">
        <title>The Global Catalogue of Microorganisms (GCM) 10K type strain sequencing project: providing services to taxonomists for standard genome sequencing and annotation.</title>
        <authorList>
            <consortium name="The Broad Institute Genomics Platform"/>
            <consortium name="The Broad Institute Genome Sequencing Center for Infectious Disease"/>
            <person name="Wu L."/>
            <person name="Ma J."/>
        </authorList>
    </citation>
    <scope>NUCLEOTIDE SEQUENCE [LARGE SCALE GENOMIC DNA]</scope>
    <source>
        <strain evidence="3">CGMCC 1.15288</strain>
    </source>
</reference>
<name>A0ABQ1YP70_9BACT</name>
<gene>
    <name evidence="2" type="ORF">GCM10007423_20090</name>
</gene>
<evidence type="ECO:0000313" key="2">
    <source>
        <dbReference type="EMBL" id="GGH31308.1"/>
    </source>
</evidence>
<keyword evidence="3" id="KW-1185">Reference proteome</keyword>
<proteinExistence type="predicted"/>
<evidence type="ECO:0000256" key="1">
    <source>
        <dbReference type="SAM" id="MobiDB-lite"/>
    </source>
</evidence>
<dbReference type="EMBL" id="BMIA01000001">
    <property type="protein sequence ID" value="GGH31308.1"/>
    <property type="molecule type" value="Genomic_DNA"/>
</dbReference>
<dbReference type="Proteomes" id="UP000600214">
    <property type="component" value="Unassembled WGS sequence"/>
</dbReference>